<reference evidence="8" key="1">
    <citation type="submission" date="2021-03" db="EMBL/GenBank/DDBJ databases">
        <authorList>
            <person name="Tagirdzhanova G."/>
        </authorList>
    </citation>
    <scope>NUCLEOTIDE SEQUENCE</scope>
</reference>
<comment type="caution">
    <text evidence="8">The sequence shown here is derived from an EMBL/GenBank/DDBJ whole genome shotgun (WGS) entry which is preliminary data.</text>
</comment>
<dbReference type="Proteomes" id="UP000664521">
    <property type="component" value="Unassembled WGS sequence"/>
</dbReference>
<feature type="compositionally biased region" description="Polar residues" evidence="7">
    <location>
        <begin position="260"/>
        <end position="273"/>
    </location>
</feature>
<dbReference type="GO" id="GO:0005840">
    <property type="term" value="C:ribosome"/>
    <property type="evidence" value="ECO:0007669"/>
    <property type="project" value="UniProtKB-KW"/>
</dbReference>
<evidence type="ECO:0000256" key="2">
    <source>
        <dbReference type="ARBA" id="ARBA00008860"/>
    </source>
</evidence>
<protein>
    <recommendedName>
        <fullName evidence="6">Large ribosomal subunit protein mL50</fullName>
    </recommendedName>
</protein>
<dbReference type="GO" id="GO:0005739">
    <property type="term" value="C:mitochondrion"/>
    <property type="evidence" value="ECO:0007669"/>
    <property type="project" value="UniProtKB-SubCell"/>
</dbReference>
<evidence type="ECO:0000256" key="1">
    <source>
        <dbReference type="ARBA" id="ARBA00004173"/>
    </source>
</evidence>
<comment type="subcellular location">
    <subcellularLocation>
        <location evidence="1">Mitochondrion</location>
    </subcellularLocation>
</comment>
<feature type="compositionally biased region" description="Basic and acidic residues" evidence="7">
    <location>
        <begin position="90"/>
        <end position="107"/>
    </location>
</feature>
<dbReference type="EMBL" id="CAJPDS010000069">
    <property type="protein sequence ID" value="CAF9933659.1"/>
    <property type="molecule type" value="Genomic_DNA"/>
</dbReference>
<sequence>MKAAVRARNTVDSNLASVVALYPTRSQGICLQCRLQAAALQSRPPTTYLTPFNRRYASESLRTRIASKIWGSTAKDVPRASPEASGEESEAVREASAEEVKASREASAEEAEALPEASREDLEAVREAEQLEMDIENTGPPEEELWTSLPVDQPADYKPALNAYGLPHTSDFQELLKDPEIKYRRFMREAKLPSSELAGAVRQALVDISTREETGLPLTDPTNVEDGRGLGAIEHAKIFQSKDGKILVQWAVSDMAGEPTQRTSTSFPPNEQPNLGEKETRDVESVNLQPASPIDFETPTESQPQDSVTLLNKDFKNEPARVHELTPKDLIPFMQIRLEGDTLFAVLKRVMQLTGIRIPDCAIQNIGTVKQLLAALKEKPKATKLAQVLTVNDQLKKLPNVQLMATRYTPISKEKENGRWKVIVKELKERDLPITGTLPPSEIEEMLQSEVSLLKRERLLRHLNG</sequence>
<keyword evidence="3" id="KW-0689">Ribosomal protein</keyword>
<comment type="similarity">
    <text evidence="2">Belongs to the mitochondrion-specific ribosomal protein mL50 family.</text>
</comment>
<dbReference type="AlphaFoldDB" id="A0A8H3G2M4"/>
<evidence type="ECO:0000256" key="4">
    <source>
        <dbReference type="ARBA" id="ARBA00023128"/>
    </source>
</evidence>
<proteinExistence type="inferred from homology"/>
<evidence type="ECO:0000313" key="8">
    <source>
        <dbReference type="EMBL" id="CAF9933659.1"/>
    </source>
</evidence>
<keyword evidence="9" id="KW-1185">Reference proteome</keyword>
<dbReference type="OrthoDB" id="6220758at2759"/>
<keyword evidence="5" id="KW-0687">Ribonucleoprotein</keyword>
<feature type="region of interest" description="Disordered" evidence="7">
    <location>
        <begin position="73"/>
        <end position="122"/>
    </location>
</feature>
<organism evidence="8 9">
    <name type="scientific">Heterodermia speciosa</name>
    <dbReference type="NCBI Taxonomy" id="116794"/>
    <lineage>
        <taxon>Eukaryota</taxon>
        <taxon>Fungi</taxon>
        <taxon>Dikarya</taxon>
        <taxon>Ascomycota</taxon>
        <taxon>Pezizomycotina</taxon>
        <taxon>Lecanoromycetes</taxon>
        <taxon>OSLEUM clade</taxon>
        <taxon>Lecanoromycetidae</taxon>
        <taxon>Caliciales</taxon>
        <taxon>Physciaceae</taxon>
        <taxon>Heterodermia</taxon>
    </lineage>
</organism>
<gene>
    <name evidence="8" type="ORF">HETSPECPRED_008731</name>
</gene>
<dbReference type="InterPro" id="IPR018305">
    <property type="entry name" value="Ribosomal_m50"/>
</dbReference>
<evidence type="ECO:0000256" key="5">
    <source>
        <dbReference type="ARBA" id="ARBA00023274"/>
    </source>
</evidence>
<accession>A0A8H3G2M4</accession>
<dbReference type="Pfam" id="PF10501">
    <property type="entry name" value="Ribosomal_L50"/>
    <property type="match status" value="1"/>
</dbReference>
<name>A0A8H3G2M4_9LECA</name>
<evidence type="ECO:0000313" key="9">
    <source>
        <dbReference type="Proteomes" id="UP000664521"/>
    </source>
</evidence>
<feature type="region of interest" description="Disordered" evidence="7">
    <location>
        <begin position="257"/>
        <end position="281"/>
    </location>
</feature>
<evidence type="ECO:0000256" key="7">
    <source>
        <dbReference type="SAM" id="MobiDB-lite"/>
    </source>
</evidence>
<evidence type="ECO:0000256" key="3">
    <source>
        <dbReference type="ARBA" id="ARBA00022980"/>
    </source>
</evidence>
<keyword evidence="4" id="KW-0496">Mitochondrion</keyword>
<evidence type="ECO:0000256" key="6">
    <source>
        <dbReference type="ARBA" id="ARBA00035183"/>
    </source>
</evidence>
<dbReference type="GO" id="GO:1990904">
    <property type="term" value="C:ribonucleoprotein complex"/>
    <property type="evidence" value="ECO:0007669"/>
    <property type="project" value="UniProtKB-KW"/>
</dbReference>